<name>A0ACC1HEG9_9FUNG</name>
<dbReference type="Proteomes" id="UP001145114">
    <property type="component" value="Unassembled WGS sequence"/>
</dbReference>
<organism evidence="1 2">
    <name type="scientific">Spiromyces aspiralis</name>
    <dbReference type="NCBI Taxonomy" id="68401"/>
    <lineage>
        <taxon>Eukaryota</taxon>
        <taxon>Fungi</taxon>
        <taxon>Fungi incertae sedis</taxon>
        <taxon>Zoopagomycota</taxon>
        <taxon>Kickxellomycotina</taxon>
        <taxon>Kickxellomycetes</taxon>
        <taxon>Kickxellales</taxon>
        <taxon>Kickxellaceae</taxon>
        <taxon>Spiromyces</taxon>
    </lineage>
</organism>
<proteinExistence type="predicted"/>
<keyword evidence="2" id="KW-1185">Reference proteome</keyword>
<gene>
    <name evidence="1" type="ORF">EV182_002421</name>
</gene>
<dbReference type="EMBL" id="JAMZIH010005639">
    <property type="protein sequence ID" value="KAJ1674857.1"/>
    <property type="molecule type" value="Genomic_DNA"/>
</dbReference>
<evidence type="ECO:0000313" key="1">
    <source>
        <dbReference type="EMBL" id="KAJ1674857.1"/>
    </source>
</evidence>
<sequence length="575" mass="61745">MSAPESQKSPPARPSPAKAALTAPGGKDGAPSRKDLSRPRNKPKAAALTATKSGESATGDISSMQEDPSQSVASKPGRVKGGRKTKPKKQAPPPAAGGENANGVADASGRPPVSEGTVKIKKSRPAPKPKSKTKLTPKIEDGGNDKDKDKEKSKSKSKPKPKNKIEKQATQADAASPKPKQVRILLPNNTTTVAEPEAKGKVKKNTSSQKRGVKIPRFKVAIRRLPPRLPEHIFWKSVEPCLPWYDETKTGEVKLVDKEVPIETGPESLMPVPATNSHDDENHDHDQQQQQQQQSTEAEDPSKSKVQGTISDMPTARAPTRVIQVEEYYSPNLAVLDKKPYWRHYIPGKIAKSASKVSTFSRAFILFASEAEVAHFSSLYDRHVFIDKSGTKMPAIVEMAPYQGFPYMRKMLRNPLENTIEQDPHFFKFLKSLSKSVDAEGGSGSSTGQAELAPPMVTGGECIANPSAVTVAKPGLASSLLVAPPLSSQPLLSAKVTIAGNIESQTSETVASTPLIDYIRKIKSKGRTSASKAEPTDTTMAPRSKASRKKAAAATAPSNSGSPTVPQILKKKRKP</sequence>
<accession>A0ACC1HEG9</accession>
<protein>
    <submittedName>
        <fullName evidence="1">Uncharacterized protein</fullName>
    </submittedName>
</protein>
<comment type="caution">
    <text evidence="1">The sequence shown here is derived from an EMBL/GenBank/DDBJ whole genome shotgun (WGS) entry which is preliminary data.</text>
</comment>
<reference evidence="1" key="1">
    <citation type="submission" date="2022-06" db="EMBL/GenBank/DDBJ databases">
        <title>Phylogenomic reconstructions and comparative analyses of Kickxellomycotina fungi.</title>
        <authorList>
            <person name="Reynolds N.K."/>
            <person name="Stajich J.E."/>
            <person name="Barry K."/>
            <person name="Grigoriev I.V."/>
            <person name="Crous P."/>
            <person name="Smith M.E."/>
        </authorList>
    </citation>
    <scope>NUCLEOTIDE SEQUENCE</scope>
    <source>
        <strain evidence="1">RSA 2271</strain>
    </source>
</reference>
<evidence type="ECO:0000313" key="2">
    <source>
        <dbReference type="Proteomes" id="UP001145114"/>
    </source>
</evidence>